<evidence type="ECO:0000256" key="1">
    <source>
        <dbReference type="SAM" id="Phobius"/>
    </source>
</evidence>
<keyword evidence="4" id="KW-1185">Reference proteome</keyword>
<dbReference type="AlphaFoldDB" id="A0A212FF81"/>
<accession>A0A212FF81</accession>
<feature type="transmembrane region" description="Helical" evidence="1">
    <location>
        <begin position="179"/>
        <end position="200"/>
    </location>
</feature>
<gene>
    <name evidence="3" type="ORF">KGM_209358</name>
</gene>
<dbReference type="InterPro" id="IPR043504">
    <property type="entry name" value="Peptidase_S1_PA_chymotrypsin"/>
</dbReference>
<proteinExistence type="predicted"/>
<dbReference type="EMBL" id="AGBW02008849">
    <property type="protein sequence ID" value="OWR52394.1"/>
    <property type="molecule type" value="Genomic_DNA"/>
</dbReference>
<dbReference type="Proteomes" id="UP000007151">
    <property type="component" value="Unassembled WGS sequence"/>
</dbReference>
<organism evidence="3 4">
    <name type="scientific">Danaus plexippus plexippus</name>
    <dbReference type="NCBI Taxonomy" id="278856"/>
    <lineage>
        <taxon>Eukaryota</taxon>
        <taxon>Metazoa</taxon>
        <taxon>Ecdysozoa</taxon>
        <taxon>Arthropoda</taxon>
        <taxon>Hexapoda</taxon>
        <taxon>Insecta</taxon>
        <taxon>Pterygota</taxon>
        <taxon>Neoptera</taxon>
        <taxon>Endopterygota</taxon>
        <taxon>Lepidoptera</taxon>
        <taxon>Glossata</taxon>
        <taxon>Ditrysia</taxon>
        <taxon>Papilionoidea</taxon>
        <taxon>Nymphalidae</taxon>
        <taxon>Danainae</taxon>
        <taxon>Danaini</taxon>
        <taxon>Danaina</taxon>
        <taxon>Danaus</taxon>
        <taxon>Danaus</taxon>
    </lineage>
</organism>
<dbReference type="InParanoid" id="A0A212FF81"/>
<comment type="caution">
    <text evidence="3">The sequence shown here is derived from an EMBL/GenBank/DDBJ whole genome shotgun (WGS) entry which is preliminary data.</text>
</comment>
<keyword evidence="1" id="KW-1133">Transmembrane helix</keyword>
<evidence type="ECO:0000313" key="3">
    <source>
        <dbReference type="EMBL" id="OWR52394.1"/>
    </source>
</evidence>
<name>A0A212FF81_DANPL</name>
<evidence type="ECO:0000256" key="2">
    <source>
        <dbReference type="SAM" id="SignalP"/>
    </source>
</evidence>
<sequence length="224" mass="25631">MKLILKLLCVSIISCAPSEAQVERLLGVRDEYLVTTCLGSGARCDGALLRSDWVVVQDSCFKAHKFTPMKYVVLGKHNCSMEAVTPSLNDEGGMLTRSVLKSIQYEELSYMDLVLLKLDRPYELQFYNLSHDSETLNKFSRWFEAYLYMSTINTPPNSYLEPMSYETTMYRMKPIPFKVFLLTVILPIVSFAAFFIYVIFYTGNTDVSKISYTTLNNEKKAHPV</sequence>
<dbReference type="InterPro" id="IPR009003">
    <property type="entry name" value="Peptidase_S1_PA"/>
</dbReference>
<reference evidence="3 4" key="1">
    <citation type="journal article" date="2011" name="Cell">
        <title>The monarch butterfly genome yields insights into long-distance migration.</title>
        <authorList>
            <person name="Zhan S."/>
            <person name="Merlin C."/>
            <person name="Boore J.L."/>
            <person name="Reppert S.M."/>
        </authorList>
    </citation>
    <scope>NUCLEOTIDE SEQUENCE [LARGE SCALE GENOMIC DNA]</scope>
    <source>
        <strain evidence="3">F-2</strain>
    </source>
</reference>
<feature type="signal peptide" evidence="2">
    <location>
        <begin position="1"/>
        <end position="20"/>
    </location>
</feature>
<keyword evidence="2" id="KW-0732">Signal</keyword>
<dbReference type="KEGG" id="dpl:KGM_209358"/>
<dbReference type="Gene3D" id="2.40.10.10">
    <property type="entry name" value="Trypsin-like serine proteases"/>
    <property type="match status" value="1"/>
</dbReference>
<keyword evidence="1" id="KW-0812">Transmembrane</keyword>
<keyword evidence="1" id="KW-0472">Membrane</keyword>
<dbReference type="SUPFAM" id="SSF50494">
    <property type="entry name" value="Trypsin-like serine proteases"/>
    <property type="match status" value="1"/>
</dbReference>
<protein>
    <submittedName>
        <fullName evidence="3">Uncharacterized protein</fullName>
    </submittedName>
</protein>
<evidence type="ECO:0000313" key="4">
    <source>
        <dbReference type="Proteomes" id="UP000007151"/>
    </source>
</evidence>
<feature type="chain" id="PRO_5013030150" evidence="2">
    <location>
        <begin position="21"/>
        <end position="224"/>
    </location>
</feature>